<organism evidence="13 15">
    <name type="scientific">Phytophthora rubi</name>
    <dbReference type="NCBI Taxonomy" id="129364"/>
    <lineage>
        <taxon>Eukaryota</taxon>
        <taxon>Sar</taxon>
        <taxon>Stramenopiles</taxon>
        <taxon>Oomycota</taxon>
        <taxon>Peronosporomycetes</taxon>
        <taxon>Peronosporales</taxon>
        <taxon>Peronosporaceae</taxon>
        <taxon>Phytophthora</taxon>
    </lineage>
</organism>
<dbReference type="PANTHER" id="PTHR21532">
    <property type="entry name" value="PHOSPHODIESTERASE HL"/>
    <property type="match status" value="1"/>
</dbReference>
<keyword evidence="15" id="KW-1185">Reference proteome</keyword>
<evidence type="ECO:0000256" key="5">
    <source>
        <dbReference type="ARBA" id="ARBA00022490"/>
    </source>
</evidence>
<evidence type="ECO:0000256" key="8">
    <source>
        <dbReference type="ARBA" id="ARBA00023273"/>
    </source>
</evidence>
<evidence type="ECO:0000259" key="11">
    <source>
        <dbReference type="Pfam" id="PF11527"/>
    </source>
</evidence>
<dbReference type="InterPro" id="IPR038888">
    <property type="entry name" value="CFAP36"/>
</dbReference>
<dbReference type="Pfam" id="PF11527">
    <property type="entry name" value="ARL2_Bind_BART"/>
    <property type="match status" value="1"/>
</dbReference>
<evidence type="ECO:0000313" key="13">
    <source>
        <dbReference type="EMBL" id="KAE9295494.1"/>
    </source>
</evidence>
<dbReference type="GO" id="GO:0097546">
    <property type="term" value="C:ciliary base"/>
    <property type="evidence" value="ECO:0007669"/>
    <property type="project" value="TreeGrafter"/>
</dbReference>
<evidence type="ECO:0000256" key="7">
    <source>
        <dbReference type="ARBA" id="ARBA00023069"/>
    </source>
</evidence>
<evidence type="ECO:0000313" key="14">
    <source>
        <dbReference type="Proteomes" id="UP000429607"/>
    </source>
</evidence>
<evidence type="ECO:0000313" key="12">
    <source>
        <dbReference type="EMBL" id="KAE8986004.1"/>
    </source>
</evidence>
<evidence type="ECO:0000256" key="1">
    <source>
        <dbReference type="ARBA" id="ARBA00004138"/>
    </source>
</evidence>
<reference evidence="13 15" key="1">
    <citation type="submission" date="2018-08" db="EMBL/GenBank/DDBJ databases">
        <title>Genomic investigation of the strawberry pathogen Phytophthora fragariae indicates pathogenicity is determined by transcriptional variation in three key races.</title>
        <authorList>
            <person name="Adams T.M."/>
            <person name="Armitage A.D."/>
            <person name="Sobczyk M.K."/>
            <person name="Bates H.J."/>
            <person name="Dunwell J.M."/>
            <person name="Nellist C.F."/>
            <person name="Harrison R.J."/>
        </authorList>
    </citation>
    <scope>NUCLEOTIDE SEQUENCE [LARGE SCALE GENOMIC DNA]</scope>
    <source>
        <strain evidence="12 14">SCRP249</strain>
        <strain evidence="13 15">SCRP333</strain>
    </source>
</reference>
<name>A0A6A4CSG4_9STRA</name>
<dbReference type="Gene3D" id="1.20.1520.10">
    <property type="entry name" value="ADP-ribosylation factor-like 2-binding protein, domain"/>
    <property type="match status" value="2"/>
</dbReference>
<proteinExistence type="inferred from homology"/>
<dbReference type="InterPro" id="IPR042541">
    <property type="entry name" value="BART_sf"/>
</dbReference>
<dbReference type="Proteomes" id="UP000429607">
    <property type="component" value="Unassembled WGS sequence"/>
</dbReference>
<evidence type="ECO:0000313" key="15">
    <source>
        <dbReference type="Proteomes" id="UP000434957"/>
    </source>
</evidence>
<dbReference type="GO" id="GO:0005930">
    <property type="term" value="C:axoneme"/>
    <property type="evidence" value="ECO:0007669"/>
    <property type="project" value="TreeGrafter"/>
</dbReference>
<accession>A0A6A4CSG4</accession>
<feature type="domain" description="BART" evidence="11">
    <location>
        <begin position="7"/>
        <end position="138"/>
    </location>
</feature>
<comment type="subcellular location">
    <subcellularLocation>
        <location evidence="1">Cell projection</location>
        <location evidence="1">Cilium</location>
    </subcellularLocation>
    <subcellularLocation>
        <location evidence="2">Cytoplasm</location>
    </subcellularLocation>
</comment>
<dbReference type="AlphaFoldDB" id="A0A6A4CSG4"/>
<evidence type="ECO:0000256" key="3">
    <source>
        <dbReference type="ARBA" id="ARBA00007460"/>
    </source>
</evidence>
<keyword evidence="7" id="KW-0969">Cilium</keyword>
<feature type="compositionally biased region" description="Basic and acidic residues" evidence="10">
    <location>
        <begin position="161"/>
        <end position="171"/>
    </location>
</feature>
<comment type="caution">
    <text evidence="13">The sequence shown here is derived from an EMBL/GenBank/DDBJ whole genome shotgun (WGS) entry which is preliminary data.</text>
</comment>
<keyword evidence="6" id="KW-0175">Coiled coil</keyword>
<evidence type="ECO:0000256" key="2">
    <source>
        <dbReference type="ARBA" id="ARBA00004496"/>
    </source>
</evidence>
<feature type="region of interest" description="Disordered" evidence="10">
    <location>
        <begin position="142"/>
        <end position="202"/>
    </location>
</feature>
<evidence type="ECO:0000256" key="4">
    <source>
        <dbReference type="ARBA" id="ARBA00021815"/>
    </source>
</evidence>
<dbReference type="PANTHER" id="PTHR21532:SF0">
    <property type="entry name" value="CILIA- AND FLAGELLA-ASSOCIATED PROTEIN 36"/>
    <property type="match status" value="1"/>
</dbReference>
<dbReference type="EMBL" id="QXFT01002619">
    <property type="protein sequence ID" value="KAE9295494.1"/>
    <property type="molecule type" value="Genomic_DNA"/>
</dbReference>
<evidence type="ECO:0000256" key="6">
    <source>
        <dbReference type="ARBA" id="ARBA00023054"/>
    </source>
</evidence>
<dbReference type="EMBL" id="QXFV01002571">
    <property type="protein sequence ID" value="KAE8986004.1"/>
    <property type="molecule type" value="Genomic_DNA"/>
</dbReference>
<keyword evidence="5" id="KW-0963">Cytoplasm</keyword>
<evidence type="ECO:0000256" key="9">
    <source>
        <dbReference type="ARBA" id="ARBA00031593"/>
    </source>
</evidence>
<dbReference type="InterPro" id="IPR023379">
    <property type="entry name" value="BART_dom"/>
</dbReference>
<gene>
    <name evidence="12" type="ORF">PR001_g22722</name>
    <name evidence="13" type="ORF">PR003_g24002</name>
</gene>
<keyword evidence="8" id="KW-0966">Cell projection</keyword>
<sequence length="202" mass="22954">MDDKIQDPLVRALAEYIKTTQFQRRFEQFFLDHALSFTDDLEHQLAYMTIYIEFQHMFNEHMKGRHSSQVLQGATATDRALLLLVFLTQQGVTEDAFAEHCQKAIKADPKAEQYLEIVIASMDYDAFYGLMKSMRARASVESHRADAKDCDTTPRTCGKRKSSEGKLSKDEEGPEDVEDEGSAKGAKATNNDEKELESKDSK</sequence>
<dbReference type="Proteomes" id="UP000434957">
    <property type="component" value="Unassembled WGS sequence"/>
</dbReference>
<feature type="compositionally biased region" description="Basic and acidic residues" evidence="10">
    <location>
        <begin position="142"/>
        <end position="152"/>
    </location>
</feature>
<protein>
    <recommendedName>
        <fullName evidence="4">Cilia- and flagella-associated protein 36</fullName>
    </recommendedName>
    <alternativeName>
        <fullName evidence="9">Coiled-coil domain-containing protein 104</fullName>
    </alternativeName>
</protein>
<evidence type="ECO:0000256" key="10">
    <source>
        <dbReference type="SAM" id="MobiDB-lite"/>
    </source>
</evidence>
<feature type="compositionally biased region" description="Basic and acidic residues" evidence="10">
    <location>
        <begin position="190"/>
        <end position="202"/>
    </location>
</feature>
<comment type="similarity">
    <text evidence="3">Belongs to the CFAP36 family.</text>
</comment>